<name>A0A434AD34_9FLAO</name>
<protein>
    <submittedName>
        <fullName evidence="2">Antibiotic biosynthesis monooxygenase</fullName>
    </submittedName>
</protein>
<reference evidence="3" key="1">
    <citation type="journal article" date="2019" name="Syst. Appl. Microbiol.">
        <title>Flavobacterium circumlabens sp. nov. and Flavobacterium cupreum sp. nov., two psychrotrophic species isolated from Antarctic environmental samples.</title>
        <authorList>
            <person name="Kralova S."/>
            <person name="Busse H.-J."/>
            <person name="Svec P."/>
            <person name="Maslanova I."/>
            <person name="Stankova E."/>
            <person name="Bartak M."/>
            <person name="Sedlacek I."/>
        </authorList>
    </citation>
    <scope>NUCLEOTIDE SEQUENCE [LARGE SCALE GENOMIC DNA]</scope>
    <source>
        <strain evidence="3">CCM 8825</strain>
    </source>
</reference>
<dbReference type="EMBL" id="QWDM01000001">
    <property type="protein sequence ID" value="RUT72256.1"/>
    <property type="molecule type" value="Genomic_DNA"/>
</dbReference>
<dbReference type="InterPro" id="IPR050744">
    <property type="entry name" value="AI-2_Isomerase_LsrG"/>
</dbReference>
<dbReference type="AlphaFoldDB" id="A0A434AD34"/>
<keyword evidence="2" id="KW-0503">Monooxygenase</keyword>
<gene>
    <name evidence="2" type="ORF">D0817_01160</name>
</gene>
<sequence>MTNTFRAIAHLKANTGKNQALKEALLALIEPTRNEPGCLEYILYEDHLTAGIFYMSEEFENDAAFDAHIQSDHFQNFAKMTDELLVDPVNVVRMNRVSN</sequence>
<keyword evidence="3" id="KW-1185">Reference proteome</keyword>
<organism evidence="2 3">
    <name type="scientific">Flavobacterium cupreum</name>
    <dbReference type="NCBI Taxonomy" id="2133766"/>
    <lineage>
        <taxon>Bacteria</taxon>
        <taxon>Pseudomonadati</taxon>
        <taxon>Bacteroidota</taxon>
        <taxon>Flavobacteriia</taxon>
        <taxon>Flavobacteriales</taxon>
        <taxon>Flavobacteriaceae</taxon>
        <taxon>Flavobacterium</taxon>
    </lineage>
</organism>
<dbReference type="GO" id="GO:0004497">
    <property type="term" value="F:monooxygenase activity"/>
    <property type="evidence" value="ECO:0007669"/>
    <property type="project" value="UniProtKB-KW"/>
</dbReference>
<dbReference type="OrthoDB" id="9806189at2"/>
<evidence type="ECO:0000259" key="1">
    <source>
        <dbReference type="PROSITE" id="PS51725"/>
    </source>
</evidence>
<dbReference type="RefSeq" id="WP_127336553.1">
    <property type="nucleotide sequence ID" value="NZ_QWDM01000001.1"/>
</dbReference>
<dbReference type="SUPFAM" id="SSF54909">
    <property type="entry name" value="Dimeric alpha+beta barrel"/>
    <property type="match status" value="1"/>
</dbReference>
<dbReference type="InterPro" id="IPR011008">
    <property type="entry name" value="Dimeric_a/b-barrel"/>
</dbReference>
<dbReference type="Pfam" id="PF03992">
    <property type="entry name" value="ABM"/>
    <property type="match status" value="1"/>
</dbReference>
<evidence type="ECO:0000313" key="2">
    <source>
        <dbReference type="EMBL" id="RUT72256.1"/>
    </source>
</evidence>
<dbReference type="Proteomes" id="UP000288102">
    <property type="component" value="Unassembled WGS sequence"/>
</dbReference>
<accession>A0A434AD34</accession>
<evidence type="ECO:0000313" key="3">
    <source>
        <dbReference type="Proteomes" id="UP000288102"/>
    </source>
</evidence>
<dbReference type="PANTHER" id="PTHR33336:SF3">
    <property type="entry name" value="ABM DOMAIN-CONTAINING PROTEIN"/>
    <property type="match status" value="1"/>
</dbReference>
<dbReference type="GO" id="GO:0005829">
    <property type="term" value="C:cytosol"/>
    <property type="evidence" value="ECO:0007669"/>
    <property type="project" value="TreeGrafter"/>
</dbReference>
<proteinExistence type="predicted"/>
<dbReference type="InterPro" id="IPR007138">
    <property type="entry name" value="ABM_dom"/>
</dbReference>
<dbReference type="Gene3D" id="3.30.70.100">
    <property type="match status" value="1"/>
</dbReference>
<dbReference type="PANTHER" id="PTHR33336">
    <property type="entry name" value="QUINOL MONOOXYGENASE YGIN-RELATED"/>
    <property type="match status" value="1"/>
</dbReference>
<comment type="caution">
    <text evidence="2">The sequence shown here is derived from an EMBL/GenBank/DDBJ whole genome shotgun (WGS) entry which is preliminary data.</text>
</comment>
<feature type="domain" description="ABM" evidence="1">
    <location>
        <begin position="5"/>
        <end position="94"/>
    </location>
</feature>
<keyword evidence="2" id="KW-0560">Oxidoreductase</keyword>
<dbReference type="PROSITE" id="PS51725">
    <property type="entry name" value="ABM"/>
    <property type="match status" value="1"/>
</dbReference>